<comment type="caution">
    <text evidence="4">The sequence shown here is derived from an EMBL/GenBank/DDBJ whole genome shotgun (WGS) entry which is preliminary data.</text>
</comment>
<feature type="domain" description="EF-hand" evidence="3">
    <location>
        <begin position="99"/>
        <end position="134"/>
    </location>
</feature>
<dbReference type="Proteomes" id="UP001151518">
    <property type="component" value="Unassembled WGS sequence"/>
</dbReference>
<sequence length="168" mass="19458">MNGHHNYNTASHRGNNMRQVHKVSEEKLEEIKEAFNLFDTNRDGKIDYFEVKVAMRALGFDPKKDEVIRMIQRYGFEDSSQMGLEGFVKVVSEKISTLDPVEEYKKAFRLIDEGNTGMIKVHNLRRIAKELGETISEDELVAMIEEFDLDNDGGINEEEFIKIMMRGH</sequence>
<dbReference type="PANTHER" id="PTHR23048:SF59">
    <property type="entry name" value="EF-HAND SUPERFAMILY PROTEIN"/>
    <property type="match status" value="1"/>
</dbReference>
<dbReference type="FunFam" id="1.10.238.10:FF:000001">
    <property type="entry name" value="Calmodulin 1"/>
    <property type="match status" value="1"/>
</dbReference>
<dbReference type="CDD" id="cd00051">
    <property type="entry name" value="EFh"/>
    <property type="match status" value="1"/>
</dbReference>
<name>A0A9W8G201_9FUNG</name>
<dbReference type="Pfam" id="PF13499">
    <property type="entry name" value="EF-hand_7"/>
    <property type="match status" value="2"/>
</dbReference>
<evidence type="ECO:0000313" key="5">
    <source>
        <dbReference type="Proteomes" id="UP001151518"/>
    </source>
</evidence>
<protein>
    <submittedName>
        <fullName evidence="4">Calcium-binding component of the spindle pole body (SPB) half-bridge</fullName>
    </submittedName>
</protein>
<dbReference type="GO" id="GO:0005509">
    <property type="term" value="F:calcium ion binding"/>
    <property type="evidence" value="ECO:0007669"/>
    <property type="project" value="InterPro"/>
</dbReference>
<dbReference type="InterPro" id="IPR050230">
    <property type="entry name" value="CALM/Myosin/TropC-like"/>
</dbReference>
<dbReference type="AlphaFoldDB" id="A0A9W8G201"/>
<keyword evidence="2" id="KW-0106">Calcium</keyword>
<gene>
    <name evidence="4" type="primary">CDC31</name>
    <name evidence="4" type="ORF">GGI25_003467</name>
</gene>
<dbReference type="Gene3D" id="1.10.238.10">
    <property type="entry name" value="EF-hand"/>
    <property type="match status" value="2"/>
</dbReference>
<evidence type="ECO:0000256" key="2">
    <source>
        <dbReference type="ARBA" id="ARBA00022837"/>
    </source>
</evidence>
<dbReference type="PROSITE" id="PS50222">
    <property type="entry name" value="EF_HAND_2"/>
    <property type="match status" value="3"/>
</dbReference>
<accession>A0A9W8G201</accession>
<dbReference type="SUPFAM" id="SSF47473">
    <property type="entry name" value="EF-hand"/>
    <property type="match status" value="1"/>
</dbReference>
<dbReference type="GO" id="GO:0016460">
    <property type="term" value="C:myosin II complex"/>
    <property type="evidence" value="ECO:0007669"/>
    <property type="project" value="TreeGrafter"/>
</dbReference>
<evidence type="ECO:0000256" key="1">
    <source>
        <dbReference type="ARBA" id="ARBA00022737"/>
    </source>
</evidence>
<organism evidence="4 5">
    <name type="scientific">Coemansia spiralis</name>
    <dbReference type="NCBI Taxonomy" id="417178"/>
    <lineage>
        <taxon>Eukaryota</taxon>
        <taxon>Fungi</taxon>
        <taxon>Fungi incertae sedis</taxon>
        <taxon>Zoopagomycota</taxon>
        <taxon>Kickxellomycotina</taxon>
        <taxon>Kickxellomycetes</taxon>
        <taxon>Kickxellales</taxon>
        <taxon>Kickxellaceae</taxon>
        <taxon>Coemansia</taxon>
    </lineage>
</organism>
<dbReference type="OrthoDB" id="26525at2759"/>
<evidence type="ECO:0000259" key="3">
    <source>
        <dbReference type="PROSITE" id="PS50222"/>
    </source>
</evidence>
<dbReference type="SMART" id="SM00054">
    <property type="entry name" value="EFh"/>
    <property type="match status" value="3"/>
</dbReference>
<reference evidence="4" key="1">
    <citation type="submission" date="2022-07" db="EMBL/GenBank/DDBJ databases">
        <title>Phylogenomic reconstructions and comparative analyses of Kickxellomycotina fungi.</title>
        <authorList>
            <person name="Reynolds N.K."/>
            <person name="Stajich J.E."/>
            <person name="Barry K."/>
            <person name="Grigoriev I.V."/>
            <person name="Crous P."/>
            <person name="Smith M.E."/>
        </authorList>
    </citation>
    <scope>NUCLEOTIDE SEQUENCE</scope>
    <source>
        <strain evidence="4">NRRL 3115</strain>
    </source>
</reference>
<dbReference type="InterPro" id="IPR018247">
    <property type="entry name" value="EF_Hand_1_Ca_BS"/>
</dbReference>
<proteinExistence type="predicted"/>
<feature type="domain" description="EF-hand" evidence="3">
    <location>
        <begin position="135"/>
        <end position="168"/>
    </location>
</feature>
<evidence type="ECO:0000313" key="4">
    <source>
        <dbReference type="EMBL" id="KAJ2676715.1"/>
    </source>
</evidence>
<dbReference type="PROSITE" id="PS00018">
    <property type="entry name" value="EF_HAND_1"/>
    <property type="match status" value="1"/>
</dbReference>
<dbReference type="InterPro" id="IPR011992">
    <property type="entry name" value="EF-hand-dom_pair"/>
</dbReference>
<dbReference type="EMBL" id="JANBTW010000038">
    <property type="protein sequence ID" value="KAJ2676715.1"/>
    <property type="molecule type" value="Genomic_DNA"/>
</dbReference>
<keyword evidence="1" id="KW-0677">Repeat</keyword>
<dbReference type="InterPro" id="IPR002048">
    <property type="entry name" value="EF_hand_dom"/>
</dbReference>
<feature type="domain" description="EF-hand" evidence="3">
    <location>
        <begin position="26"/>
        <end position="61"/>
    </location>
</feature>
<dbReference type="PANTHER" id="PTHR23048">
    <property type="entry name" value="MYOSIN LIGHT CHAIN 1, 3"/>
    <property type="match status" value="1"/>
</dbReference>